<dbReference type="GeneID" id="77675378"/>
<accession>A0A086J5A9</accession>
<reference evidence="1 2" key="1">
    <citation type="journal article" date="2014" name="Genome Announc.">
        <title>Genome Sequence of the Microsporidian Species Nematocida sp1 Strain ERTm6 (ATCC PRA-372).</title>
        <authorList>
            <person name="Bakowski M.A."/>
            <person name="Priest M."/>
            <person name="Young S."/>
            <person name="Cuomo C.A."/>
            <person name="Troemel E.R."/>
        </authorList>
    </citation>
    <scope>NUCLEOTIDE SEQUENCE [LARGE SCALE GENOMIC DNA]</scope>
    <source>
        <strain evidence="1 2">ERTm6</strain>
    </source>
</reference>
<dbReference type="AlphaFoldDB" id="A0A086J5A9"/>
<evidence type="ECO:0000313" key="2">
    <source>
        <dbReference type="Proteomes" id="UP000054524"/>
    </source>
</evidence>
<comment type="caution">
    <text evidence="1">The sequence shown here is derived from an EMBL/GenBank/DDBJ whole genome shotgun (WGS) entry which is preliminary data.</text>
</comment>
<keyword evidence="2" id="KW-1185">Reference proteome</keyword>
<name>A0A086J5A9_NEMA1</name>
<organism evidence="1 2">
    <name type="scientific">Nematocida ausubeli (strain ATCC PRA-371 / ERTm2)</name>
    <name type="common">Nematode killer fungus</name>
    <dbReference type="NCBI Taxonomy" id="1913371"/>
    <lineage>
        <taxon>Eukaryota</taxon>
        <taxon>Fungi</taxon>
        <taxon>Fungi incertae sedis</taxon>
        <taxon>Microsporidia</taxon>
        <taxon>Nematocida</taxon>
    </lineage>
</organism>
<dbReference type="RefSeq" id="XP_052905882.1">
    <property type="nucleotide sequence ID" value="XM_053048057.1"/>
</dbReference>
<proteinExistence type="predicted"/>
<evidence type="ECO:0000313" key="1">
    <source>
        <dbReference type="EMBL" id="KFG27327.1"/>
    </source>
</evidence>
<gene>
    <name evidence="1" type="ORF">NESG_00405</name>
</gene>
<dbReference type="HOGENOM" id="CLU_934125_0_0_1"/>
<dbReference type="Proteomes" id="UP000054524">
    <property type="component" value="Unassembled WGS sequence"/>
</dbReference>
<dbReference type="EMBL" id="AKIJ01000001">
    <property type="protein sequence ID" value="KFG27327.1"/>
    <property type="molecule type" value="Genomic_DNA"/>
</dbReference>
<sequence>MMHTRRLIDLKDFQGDHLEYEEYFRRMAGQAKASEASCKEIMQDAFSLLCEERSSTVIECAMKLIHAMGIKISPSVVQPLIEIGDVLEVYSAHARTSIIEESQEEEWCGLINAILKMDTLISAGTLDIVARATVLKSVRDQVRCHLETVVSVNAIRLASVLLKSKEYFIEDSEQTKSELCRLFEKYVLYLGNEDIFLSKEATFFLIAYKKYLSALEAKKSDFYRMIKEIESRHQVPIQSFDNYLRNIFYHLPPAIRTSISEIIAQSNCAACTLSAEIRALLNIQTLDNHLAKKTIRCILLDEDITECSANIDINFSEDSYINKDLSHLFSDVHVHASCIEY</sequence>
<protein>
    <submittedName>
        <fullName evidence="1">Uncharacterized protein</fullName>
    </submittedName>
</protein>